<feature type="compositionally biased region" description="Polar residues" evidence="1">
    <location>
        <begin position="98"/>
        <end position="111"/>
    </location>
</feature>
<dbReference type="Proteomes" id="UP001224775">
    <property type="component" value="Unassembled WGS sequence"/>
</dbReference>
<feature type="compositionally biased region" description="Polar residues" evidence="1">
    <location>
        <begin position="31"/>
        <end position="44"/>
    </location>
</feature>
<feature type="compositionally biased region" description="Polar residues" evidence="1">
    <location>
        <begin position="144"/>
        <end position="167"/>
    </location>
</feature>
<comment type="caution">
    <text evidence="2">The sequence shown here is derived from an EMBL/GenBank/DDBJ whole genome shotgun (WGS) entry which is preliminary data.</text>
</comment>
<feature type="compositionally biased region" description="Low complexity" evidence="1">
    <location>
        <begin position="168"/>
        <end position="209"/>
    </location>
</feature>
<evidence type="ECO:0000256" key="1">
    <source>
        <dbReference type="SAM" id="MobiDB-lite"/>
    </source>
</evidence>
<keyword evidence="3" id="KW-1185">Reference proteome</keyword>
<feature type="region of interest" description="Disordered" evidence="1">
    <location>
        <begin position="85"/>
        <end position="121"/>
    </location>
</feature>
<name>A0AAD9DGI1_9STRA</name>
<evidence type="ECO:0000313" key="2">
    <source>
        <dbReference type="EMBL" id="KAK1744793.1"/>
    </source>
</evidence>
<reference evidence="2" key="1">
    <citation type="submission" date="2023-06" db="EMBL/GenBank/DDBJ databases">
        <title>Survivors Of The Sea: Transcriptome response of Skeletonema marinoi to long-term dormancy.</title>
        <authorList>
            <person name="Pinder M.I.M."/>
            <person name="Kourtchenko O."/>
            <person name="Robertson E.K."/>
            <person name="Larsson T."/>
            <person name="Maumus F."/>
            <person name="Osuna-Cruz C.M."/>
            <person name="Vancaester E."/>
            <person name="Stenow R."/>
            <person name="Vandepoele K."/>
            <person name="Ploug H."/>
            <person name="Bruchert V."/>
            <person name="Godhe A."/>
            <person name="Topel M."/>
        </authorList>
    </citation>
    <scope>NUCLEOTIDE SEQUENCE</scope>
    <source>
        <strain evidence="2">R05AC</strain>
    </source>
</reference>
<feature type="region of interest" description="Disordered" evidence="1">
    <location>
        <begin position="393"/>
        <end position="434"/>
    </location>
</feature>
<evidence type="ECO:0000313" key="3">
    <source>
        <dbReference type="Proteomes" id="UP001224775"/>
    </source>
</evidence>
<dbReference type="EMBL" id="JATAAI010000006">
    <property type="protein sequence ID" value="KAK1744793.1"/>
    <property type="molecule type" value="Genomic_DNA"/>
</dbReference>
<gene>
    <name evidence="2" type="ORF">QTG54_004084</name>
</gene>
<accession>A0AAD9DGI1</accession>
<protein>
    <submittedName>
        <fullName evidence="2">Uncharacterized protein</fullName>
    </submittedName>
</protein>
<organism evidence="2 3">
    <name type="scientific">Skeletonema marinoi</name>
    <dbReference type="NCBI Taxonomy" id="267567"/>
    <lineage>
        <taxon>Eukaryota</taxon>
        <taxon>Sar</taxon>
        <taxon>Stramenopiles</taxon>
        <taxon>Ochrophyta</taxon>
        <taxon>Bacillariophyta</taxon>
        <taxon>Coscinodiscophyceae</taxon>
        <taxon>Thalassiosirophycidae</taxon>
        <taxon>Thalassiosirales</taxon>
        <taxon>Skeletonemataceae</taxon>
        <taxon>Skeletonema</taxon>
        <taxon>Skeletonema marinoi-dohrnii complex</taxon>
    </lineage>
</organism>
<feature type="region of interest" description="Disordered" evidence="1">
    <location>
        <begin position="141"/>
        <end position="214"/>
    </location>
</feature>
<dbReference type="AlphaFoldDB" id="A0AAD9DGI1"/>
<feature type="region of interest" description="Disordered" evidence="1">
    <location>
        <begin position="1"/>
        <end position="71"/>
    </location>
</feature>
<feature type="compositionally biased region" description="Pro residues" evidence="1">
    <location>
        <begin position="51"/>
        <end position="63"/>
    </location>
</feature>
<feature type="compositionally biased region" description="Gly residues" evidence="1">
    <location>
        <begin position="395"/>
        <end position="409"/>
    </location>
</feature>
<proteinExistence type="predicted"/>
<feature type="compositionally biased region" description="Basic and acidic residues" evidence="1">
    <location>
        <begin position="418"/>
        <end position="434"/>
    </location>
</feature>
<sequence length="434" mass="45652">MGHWETGDDNDGELDFGFGSFAPENDDVATETKTSQAPHSTTETAAAAPAAPQPSPARPPPGLSMPGIPAGATFVHELETKLENTTLAPKTEDKPAQETKTAQSQPQSFSNDLGGHMNSGMPQYGGMGMYGMPPGVPSALGNMPQFQNAPNLGGAVNQQQPKTETANQGQQQGPYGMMQSTPSTANTASGASGNDNNNNNNTSTNNSAAMPPGMPGMQYPNPAFMYGQYNHPYGMQYGYGQQFGQFGGYSQVMGQQGGYPYGAPSHHDDRNRGGNMRDNYQKGGRGGYRGNRNNNNQYGNNQYGNNYQGMGGGYGAAPSYNMGYGHGGGYGQPGAPSGMDHYGMQQAQGGFNQQTTITTKGNHRDQMVTSSSSNNPPSPATAWIARLHKRLSNTGGSGWSSGPSAGGGRTGEETGSETIRHERGVVTLRDELFS</sequence>